<keyword evidence="4" id="KW-1185">Reference proteome</keyword>
<dbReference type="STRING" id="531814.SAMN04487944_10855"/>
<keyword evidence="1" id="KW-0732">Signal</keyword>
<dbReference type="Pfam" id="PF03330">
    <property type="entry name" value="DPBB_1"/>
    <property type="match status" value="1"/>
</dbReference>
<evidence type="ECO:0000259" key="2">
    <source>
        <dbReference type="Pfam" id="PF03330"/>
    </source>
</evidence>
<dbReference type="Gene3D" id="2.40.40.10">
    <property type="entry name" value="RlpA-like domain"/>
    <property type="match status" value="1"/>
</dbReference>
<dbReference type="Pfam" id="PF13028">
    <property type="entry name" value="DUF3889"/>
    <property type="match status" value="1"/>
</dbReference>
<dbReference type="Gene3D" id="3.10.450.390">
    <property type="entry name" value="Protein of unknown function DUF3889"/>
    <property type="match status" value="1"/>
</dbReference>
<accession>A0A1H9R7W3</accession>
<proteinExistence type="predicted"/>
<dbReference type="InterPro" id="IPR009009">
    <property type="entry name" value="RlpA-like_DPBB"/>
</dbReference>
<evidence type="ECO:0000313" key="4">
    <source>
        <dbReference type="Proteomes" id="UP000199687"/>
    </source>
</evidence>
<protein>
    <submittedName>
        <fullName evidence="3">Rare lipoprotein A</fullName>
    </submittedName>
</protein>
<dbReference type="InterPro" id="IPR024987">
    <property type="entry name" value="DUF3889"/>
</dbReference>
<dbReference type="AlphaFoldDB" id="A0A1H9R7W3"/>
<sequence length="199" mass="22777">MLYYYNPYYQHDTLDNHWHLFRQNYITGQATWTNGGNVTQCGTQWSYNQFMTAAVSTNSPYVCGQSIKVRNPQNGREVIVTIVDKVPGSPVNTINLHQRAFETLGANTSIGVIPIEFQPSPELEQEKWGKFLLELTQTAFPQYNVTEYKFAGRTQFAEDQIEEIYEYTLQSAQDRVNIRGSVIYNPATDRVISFGIAEI</sequence>
<dbReference type="PANTHER" id="PTHR31836">
    <property type="match status" value="1"/>
</dbReference>
<dbReference type="InterPro" id="IPR036908">
    <property type="entry name" value="RlpA-like_sf"/>
</dbReference>
<name>A0A1H9R7W3_9BACI</name>
<dbReference type="PANTHER" id="PTHR31836:SF28">
    <property type="entry name" value="SRCR DOMAIN-CONTAINING PROTEIN-RELATED"/>
    <property type="match status" value="1"/>
</dbReference>
<evidence type="ECO:0000313" key="3">
    <source>
        <dbReference type="EMBL" id="SER68625.1"/>
    </source>
</evidence>
<dbReference type="CDD" id="cd22191">
    <property type="entry name" value="DPBB_RlpA_EXP_N-like"/>
    <property type="match status" value="1"/>
</dbReference>
<reference evidence="3 4" key="1">
    <citation type="submission" date="2016-10" db="EMBL/GenBank/DDBJ databases">
        <authorList>
            <person name="de Groot N.N."/>
        </authorList>
    </citation>
    <scope>NUCLEOTIDE SEQUENCE [LARGE SCALE GENOMIC DNA]</scope>
    <source>
        <strain evidence="3 4">CGMCC 1.7727</strain>
    </source>
</reference>
<dbReference type="EMBL" id="FOGL01000008">
    <property type="protein sequence ID" value="SER68625.1"/>
    <property type="molecule type" value="Genomic_DNA"/>
</dbReference>
<dbReference type="InterPro" id="IPR051477">
    <property type="entry name" value="Expansin_CellWall"/>
</dbReference>
<dbReference type="SUPFAM" id="SSF50685">
    <property type="entry name" value="Barwin-like endoglucanases"/>
    <property type="match status" value="1"/>
</dbReference>
<keyword evidence="3" id="KW-0449">Lipoprotein</keyword>
<dbReference type="Proteomes" id="UP000199687">
    <property type="component" value="Unassembled WGS sequence"/>
</dbReference>
<evidence type="ECO:0000256" key="1">
    <source>
        <dbReference type="ARBA" id="ARBA00022729"/>
    </source>
</evidence>
<gene>
    <name evidence="3" type="ORF">SAMN04487944_10855</name>
</gene>
<organism evidence="3 4">
    <name type="scientific">Gracilibacillus ureilyticus</name>
    <dbReference type="NCBI Taxonomy" id="531814"/>
    <lineage>
        <taxon>Bacteria</taxon>
        <taxon>Bacillati</taxon>
        <taxon>Bacillota</taxon>
        <taxon>Bacilli</taxon>
        <taxon>Bacillales</taxon>
        <taxon>Bacillaceae</taxon>
        <taxon>Gracilibacillus</taxon>
    </lineage>
</organism>
<feature type="domain" description="RlpA-like protein double-psi beta-barrel" evidence="2">
    <location>
        <begin position="27"/>
        <end position="117"/>
    </location>
</feature>